<feature type="binding site" evidence="19">
    <location>
        <position position="112"/>
    </location>
    <ligand>
        <name>substrate</name>
    </ligand>
</feature>
<evidence type="ECO:0000256" key="14">
    <source>
        <dbReference type="ARBA" id="ARBA00049136"/>
    </source>
</evidence>
<evidence type="ECO:0000256" key="16">
    <source>
        <dbReference type="ARBA" id="ARBA00049416"/>
    </source>
</evidence>
<evidence type="ECO:0000313" key="22">
    <source>
        <dbReference type="EMBL" id="CAH1388529.1"/>
    </source>
</evidence>
<dbReference type="InterPro" id="IPR023696">
    <property type="entry name" value="Ureohydrolase_dom_sf"/>
</dbReference>
<accession>A0A9P0GUM7</accession>
<evidence type="ECO:0000256" key="3">
    <source>
        <dbReference type="ARBA" id="ARBA00004286"/>
    </source>
</evidence>
<comment type="catalytic activity">
    <reaction evidence="15">
        <text>N(6)-(2E)-butenoyl-L-lysyl-[protein] + H2O = (2E)-2-butenoate + L-lysyl-[protein]</text>
        <dbReference type="Rhea" id="RHEA:69172"/>
        <dbReference type="Rhea" id="RHEA-COMP:9752"/>
        <dbReference type="Rhea" id="RHEA-COMP:13707"/>
        <dbReference type="ChEBI" id="CHEBI:15377"/>
        <dbReference type="ChEBI" id="CHEBI:29969"/>
        <dbReference type="ChEBI" id="CHEBI:35899"/>
        <dbReference type="ChEBI" id="CHEBI:137954"/>
    </reaction>
    <physiologicalReaction direction="left-to-right" evidence="15">
        <dbReference type="Rhea" id="RHEA:69173"/>
    </physiologicalReaction>
</comment>
<dbReference type="AlphaFoldDB" id="A0A9P0GUM7"/>
<dbReference type="GO" id="GO:0005694">
    <property type="term" value="C:chromosome"/>
    <property type="evidence" value="ECO:0007669"/>
    <property type="project" value="UniProtKB-SubCell"/>
</dbReference>
<dbReference type="EC" id="3.5.1.98" evidence="17"/>
<evidence type="ECO:0000256" key="10">
    <source>
        <dbReference type="ARBA" id="ARBA00022853"/>
    </source>
</evidence>
<evidence type="ECO:0000256" key="2">
    <source>
        <dbReference type="ARBA" id="ARBA00004123"/>
    </source>
</evidence>
<dbReference type="GO" id="GO:0141221">
    <property type="term" value="F:histone deacetylase activity, hydrolytic mechanism"/>
    <property type="evidence" value="ECO:0007669"/>
    <property type="project" value="UniProtKB-EC"/>
</dbReference>
<evidence type="ECO:0000256" key="8">
    <source>
        <dbReference type="ARBA" id="ARBA00022723"/>
    </source>
</evidence>
<evidence type="ECO:0000256" key="11">
    <source>
        <dbReference type="ARBA" id="ARBA00023015"/>
    </source>
</evidence>
<evidence type="ECO:0000256" key="19">
    <source>
        <dbReference type="PIRSR" id="PIRSR037913-2"/>
    </source>
</evidence>
<evidence type="ECO:0000256" key="17">
    <source>
        <dbReference type="PIRNR" id="PIRNR037913"/>
    </source>
</evidence>
<keyword evidence="6" id="KW-0963">Cytoplasm</keyword>
<dbReference type="PRINTS" id="PR01270">
    <property type="entry name" value="HDASUPER"/>
</dbReference>
<dbReference type="InterPro" id="IPR023801">
    <property type="entry name" value="His_deacetylse_dom"/>
</dbReference>
<keyword evidence="9 17" id="KW-0378">Hydrolase</keyword>
<dbReference type="GO" id="GO:0005634">
    <property type="term" value="C:nucleus"/>
    <property type="evidence" value="ECO:0007669"/>
    <property type="project" value="UniProtKB-SubCell"/>
</dbReference>
<dbReference type="PANTHER" id="PTHR10625:SF14">
    <property type="entry name" value="HISTONE DEACETYLASE 8"/>
    <property type="match status" value="1"/>
</dbReference>
<feature type="active site" description="Proton acceptor" evidence="18">
    <location>
        <position position="154"/>
    </location>
</feature>
<dbReference type="GO" id="GO:0046872">
    <property type="term" value="F:metal ion binding"/>
    <property type="evidence" value="ECO:0007669"/>
    <property type="project" value="UniProtKB-KW"/>
</dbReference>
<dbReference type="SUPFAM" id="SSF52768">
    <property type="entry name" value="Arginase/deacetylase"/>
    <property type="match status" value="1"/>
</dbReference>
<keyword evidence="10 17" id="KW-0156">Chromatin regulator</keyword>
<comment type="catalytic activity">
    <reaction evidence="14">
        <text>N(6)-acetyl-L-lysyl-[protein] + H2O = L-lysyl-[protein] + acetate</text>
        <dbReference type="Rhea" id="RHEA:58108"/>
        <dbReference type="Rhea" id="RHEA-COMP:9752"/>
        <dbReference type="Rhea" id="RHEA-COMP:10731"/>
        <dbReference type="ChEBI" id="CHEBI:15377"/>
        <dbReference type="ChEBI" id="CHEBI:29969"/>
        <dbReference type="ChEBI" id="CHEBI:30089"/>
        <dbReference type="ChEBI" id="CHEBI:61930"/>
    </reaction>
    <physiologicalReaction direction="left-to-right" evidence="14">
        <dbReference type="Rhea" id="RHEA:58109"/>
    </physiologicalReaction>
</comment>
<evidence type="ECO:0000256" key="4">
    <source>
        <dbReference type="ARBA" id="ARBA00004496"/>
    </source>
</evidence>
<dbReference type="GO" id="GO:0005737">
    <property type="term" value="C:cytoplasm"/>
    <property type="evidence" value="ECO:0007669"/>
    <property type="project" value="UniProtKB-SubCell"/>
</dbReference>
<feature type="binding site" evidence="20">
    <location>
        <position position="189"/>
    </location>
    <ligand>
        <name>a divalent metal cation</name>
        <dbReference type="ChEBI" id="CHEBI:60240"/>
    </ligand>
</feature>
<reference evidence="22" key="1">
    <citation type="submission" date="2022-01" db="EMBL/GenBank/DDBJ databases">
        <authorList>
            <person name="King R."/>
        </authorList>
    </citation>
    <scope>NUCLEOTIDE SEQUENCE</scope>
</reference>
<evidence type="ECO:0000259" key="21">
    <source>
        <dbReference type="Pfam" id="PF00850"/>
    </source>
</evidence>
<evidence type="ECO:0000256" key="20">
    <source>
        <dbReference type="PIRSR" id="PIRSR037913-3"/>
    </source>
</evidence>
<comment type="cofactor">
    <cofactor evidence="1">
        <name>a divalent metal cation</name>
        <dbReference type="ChEBI" id="CHEBI:60240"/>
    </cofactor>
</comment>
<dbReference type="PIRSF" id="PIRSF037913">
    <property type="entry name" value="His_deacetylse_1"/>
    <property type="match status" value="1"/>
</dbReference>
<dbReference type="InterPro" id="IPR000286">
    <property type="entry name" value="HDACs"/>
</dbReference>
<dbReference type="EMBL" id="OV725077">
    <property type="protein sequence ID" value="CAH1388529.1"/>
    <property type="molecule type" value="Genomic_DNA"/>
</dbReference>
<proteinExistence type="inferred from homology"/>
<keyword evidence="8 20" id="KW-0479">Metal-binding</keyword>
<protein>
    <recommendedName>
        <fullName evidence="17">Histone deacetylase</fullName>
        <ecNumber evidence="17">3.5.1.98</ecNumber>
    </recommendedName>
</protein>
<evidence type="ECO:0000256" key="9">
    <source>
        <dbReference type="ARBA" id="ARBA00022801"/>
    </source>
</evidence>
<dbReference type="InterPro" id="IPR037138">
    <property type="entry name" value="His_deacetylse_dom_sf"/>
</dbReference>
<organism evidence="22 23">
    <name type="scientific">Nezara viridula</name>
    <name type="common">Southern green stink bug</name>
    <name type="synonym">Cimex viridulus</name>
    <dbReference type="NCBI Taxonomy" id="85310"/>
    <lineage>
        <taxon>Eukaryota</taxon>
        <taxon>Metazoa</taxon>
        <taxon>Ecdysozoa</taxon>
        <taxon>Arthropoda</taxon>
        <taxon>Hexapoda</taxon>
        <taxon>Insecta</taxon>
        <taxon>Pterygota</taxon>
        <taxon>Neoptera</taxon>
        <taxon>Paraneoptera</taxon>
        <taxon>Hemiptera</taxon>
        <taxon>Heteroptera</taxon>
        <taxon>Panheteroptera</taxon>
        <taxon>Pentatomomorpha</taxon>
        <taxon>Pentatomoidea</taxon>
        <taxon>Pentatomidae</taxon>
        <taxon>Pentatominae</taxon>
        <taxon>Nezara</taxon>
    </lineage>
</organism>
<feature type="binding site" evidence="20">
    <location>
        <position position="191"/>
    </location>
    <ligand>
        <name>a divalent metal cation</name>
        <dbReference type="ChEBI" id="CHEBI:60240"/>
    </ligand>
</feature>
<evidence type="ECO:0000313" key="23">
    <source>
        <dbReference type="Proteomes" id="UP001152798"/>
    </source>
</evidence>
<keyword evidence="23" id="KW-1185">Reference proteome</keyword>
<name>A0A9P0GUM7_NEZVI</name>
<dbReference type="Pfam" id="PF00850">
    <property type="entry name" value="Hist_deacetyl"/>
    <property type="match status" value="1"/>
</dbReference>
<evidence type="ECO:0000256" key="1">
    <source>
        <dbReference type="ARBA" id="ARBA00001968"/>
    </source>
</evidence>
<feature type="domain" description="Histone deacetylase" evidence="21">
    <location>
        <begin position="43"/>
        <end position="332"/>
    </location>
</feature>
<evidence type="ECO:0000256" key="13">
    <source>
        <dbReference type="ARBA" id="ARBA00023242"/>
    </source>
</evidence>
<dbReference type="Gene3D" id="3.40.800.20">
    <property type="entry name" value="Histone deacetylase domain"/>
    <property type="match status" value="1"/>
</dbReference>
<keyword evidence="5" id="KW-0158">Chromosome</keyword>
<evidence type="ECO:0000256" key="12">
    <source>
        <dbReference type="ARBA" id="ARBA00023163"/>
    </source>
</evidence>
<feature type="binding site" evidence="20">
    <location>
        <position position="278"/>
    </location>
    <ligand>
        <name>a divalent metal cation</name>
        <dbReference type="ChEBI" id="CHEBI:60240"/>
    </ligand>
</feature>
<gene>
    <name evidence="22" type="ORF">NEZAVI_LOCUS133</name>
</gene>
<dbReference type="PANTHER" id="PTHR10625">
    <property type="entry name" value="HISTONE DEACETYLASE HDAC1-RELATED"/>
    <property type="match status" value="1"/>
</dbReference>
<sequence length="390" mass="44345">MEIDKHDENTKKRKRDLDELEETYFTVGMVFDEILFKESLKHPRIRDRSFIVHNLIKAYDLLRNFTLLKSTPATKDDLCTFHSSDYIEYLEKINHCYTPDDEVDLEYGIGYDCPPLDGIYDFCCAIAGGTLTAARALCNRTVDIAINWCGGWHHAQRDEAEGFCYINDVALGILELRKTFQNVVYFDLDIHHGNGVENCFSFTKRVMTVSFHLYEPGFYPGTGLESEVGDGNGRYYSVNVPLKNGTSDLTYKDMFDWVLQTVLKNFKPDAIVVQCGADGLSGDPIGENFNLSLDAYSHCVKQILNLRKPTLFLGGGGYHIPNTARCWTYLSSVIVDVPISNDIPEHDNFTKFGPTFELQISKSNRKDFNSKEYLSCLKNRISDNLKNISS</sequence>
<keyword evidence="12 17" id="KW-0804">Transcription</keyword>
<keyword evidence="13 17" id="KW-0539">Nucleus</keyword>
<dbReference type="GO" id="GO:0031507">
    <property type="term" value="P:heterochromatin formation"/>
    <property type="evidence" value="ECO:0007669"/>
    <property type="project" value="TreeGrafter"/>
</dbReference>
<dbReference type="Proteomes" id="UP001152798">
    <property type="component" value="Chromosome 1"/>
</dbReference>
<evidence type="ECO:0000256" key="15">
    <source>
        <dbReference type="ARBA" id="ARBA00049193"/>
    </source>
</evidence>
<evidence type="ECO:0000256" key="5">
    <source>
        <dbReference type="ARBA" id="ARBA00022454"/>
    </source>
</evidence>
<dbReference type="OrthoDB" id="73273at2759"/>
<feature type="binding site" evidence="19">
    <location>
        <position position="318"/>
    </location>
    <ligand>
        <name>substrate</name>
    </ligand>
</feature>
<evidence type="ECO:0000256" key="7">
    <source>
        <dbReference type="ARBA" id="ARBA00022491"/>
    </source>
</evidence>
<comment type="similarity">
    <text evidence="17">Belongs to the histone deacetylase family. HD Type 1 subfamily.</text>
</comment>
<dbReference type="PRINTS" id="PR01271">
    <property type="entry name" value="HISDACETLASE"/>
</dbReference>
<keyword evidence="11 17" id="KW-0805">Transcription regulation</keyword>
<comment type="catalytic activity">
    <reaction evidence="16">
        <text>N(6)-acetyl-L-lysyl-[histone] + H2O = L-lysyl-[histone] + acetate</text>
        <dbReference type="Rhea" id="RHEA:58196"/>
        <dbReference type="Rhea" id="RHEA-COMP:9845"/>
        <dbReference type="Rhea" id="RHEA-COMP:11338"/>
        <dbReference type="ChEBI" id="CHEBI:15377"/>
        <dbReference type="ChEBI" id="CHEBI:29969"/>
        <dbReference type="ChEBI" id="CHEBI:30089"/>
        <dbReference type="ChEBI" id="CHEBI:61930"/>
        <dbReference type="EC" id="3.5.1.98"/>
    </reaction>
    <physiologicalReaction direction="left-to-right" evidence="16">
        <dbReference type="Rhea" id="RHEA:58197"/>
    </physiologicalReaction>
</comment>
<keyword evidence="7" id="KW-0678">Repressor</keyword>
<evidence type="ECO:0000256" key="18">
    <source>
        <dbReference type="PIRSR" id="PIRSR037913-1"/>
    </source>
</evidence>
<feature type="binding site" evidence="19">
    <location>
        <position position="162"/>
    </location>
    <ligand>
        <name>substrate</name>
    </ligand>
</feature>
<comment type="subcellular location">
    <subcellularLocation>
        <location evidence="3">Chromosome</location>
    </subcellularLocation>
    <subcellularLocation>
        <location evidence="4">Cytoplasm</location>
    </subcellularLocation>
    <subcellularLocation>
        <location evidence="2 17">Nucleus</location>
    </subcellularLocation>
</comment>
<evidence type="ECO:0000256" key="6">
    <source>
        <dbReference type="ARBA" id="ARBA00022490"/>
    </source>
</evidence>
<dbReference type="InterPro" id="IPR003084">
    <property type="entry name" value="HDAC_I/II"/>
</dbReference>